<feature type="transmembrane region" description="Helical" evidence="12">
    <location>
        <begin position="322"/>
        <end position="343"/>
    </location>
</feature>
<dbReference type="PROSITE" id="PS50929">
    <property type="entry name" value="ABC_TM1F"/>
    <property type="match status" value="2"/>
</dbReference>
<evidence type="ECO:0008006" key="18">
    <source>
        <dbReference type="Google" id="ProtNLM"/>
    </source>
</evidence>
<dbReference type="Pfam" id="PF00005">
    <property type="entry name" value="ABC_tran"/>
    <property type="match status" value="1"/>
</dbReference>
<dbReference type="Gene3D" id="3.40.50.300">
    <property type="entry name" value="P-loop containing nucleotide triphosphate hydrolases"/>
    <property type="match status" value="2"/>
</dbReference>
<dbReference type="FunFam" id="1.20.1560.10:FF:000001">
    <property type="entry name" value="ATP-binding cassette subfamily C member 1"/>
    <property type="match status" value="1"/>
</dbReference>
<dbReference type="Gene3D" id="2.30.30.60">
    <property type="match status" value="1"/>
</dbReference>
<feature type="transmembrane region" description="Helical" evidence="12">
    <location>
        <begin position="27"/>
        <end position="46"/>
    </location>
</feature>
<dbReference type="SUPFAM" id="SSF52540">
    <property type="entry name" value="P-loop containing nucleoside triphosphate hydrolases"/>
    <property type="match status" value="2"/>
</dbReference>
<dbReference type="InterPro" id="IPR036640">
    <property type="entry name" value="ABC1_TM_sf"/>
</dbReference>
<feature type="transmembrane region" description="Helical" evidence="12">
    <location>
        <begin position="58"/>
        <end position="77"/>
    </location>
</feature>
<evidence type="ECO:0000259" key="14">
    <source>
        <dbReference type="PROSITE" id="PS50893"/>
    </source>
</evidence>
<dbReference type="FunFam" id="3.40.50.300:FF:000997">
    <property type="entry name" value="Multidrug resistance-associated protein 1"/>
    <property type="match status" value="1"/>
</dbReference>
<sequence>MLFGLALAASIANLVVVIATKRHVPLIEFYVLEVIALAVVPCITYLNHYRARTSSSLILLFWPAYILALLIWARTVYLSNFTTFRVVLALRLAVAVFGLFAFVLECFGPEFTDEDHTEVYVKGHVESPLLTANIFSIWTFSWMSNLMKKGAKAYITEDDLPSLVPKDESVNLGDALRNAMKKHKSLAVSLFASYGGPYVFAGMLKLLQDCLAFLQPQLLRWLLAFISNYQSARLHGSESQEEAPSPLEGFAIAAIMFLASIAQTIFLHQYFQQCFECGMRVRAGLVAMIYQKSLILSNDGIGSASGDIVNLMSVDAMRLQDFCTYGLIAISGPFQITLAFVSLYDILGWPAFVGVAIMILSVPLNTLTARFLKKMQEKQMKNRDHRTRLMSELLANIRSIKLYAWENAFIRKILFVRNEQELKMLRKIGVVTSLNTALWTGIPLLVAFSSFAVAAFTSDTPLTSDRIFPAISLFMLLQFPLAMFSQVTSNIIEALVSINRLSAFFNADELQADARQIIKAKPRLEAGDEVLSITDGEFSWSKISPSPTLEDINLTVRKGELVGVLGRVGAGKTSLCSAIIGEMQRREGGVKLHGCISYAPQNPWIMSATIRDNIVFSYEFDEVFYNLVLDACALRPDLTLMPQGDMTEVGEKVVLYDINHTPFSLIEQLSGGQRARISLARAVYARADLVILDDVLAAVDSHVARHVFDQVIGPYGLLASKGRIVITNSISFLKYFDKILYLRRGVILEAGTYEDLTNNNETSGSQSTPSSVTAVDSSREVTADNLDTLTEKLQRKRSFTKAVLVASPPTRTPASEGPSKEHMEQGRVKRDVYMQYVEAASKTGFLLFLIATVLAQIVSVAANNTLRAWGEHNREEGANQSVGKYLVGYGAFSLLSIILGAAAAIIIWVFCSIRSARQLHDSMLYAVMRAPMSFFELTPTGRILNLFSRDTYVVDQVLARVIQNVVRTLCVTAMIIFVIGYSFPLFLVAVPPLAWFYTRVMVYYLSTSRELKRLDAVSRSPIFAWFSESLNGLSTIRAFSHQEVFIANSDRRVDRNQICYLPSISVNRWLAVRLEFVGASIIFIAATLAIVALITSGVDAGLVGFVLSYALNTTSSLNWLVRSMSEVEQNIVSVERILHYVKLTPEAPAEIPGTVPEDWPSEGEVEFCEYSTRYRPELDLVLKDISMTITHLKHYVESLEGGLDAAVKEGGSSMSAGQRQLLCFARALLRKVITLRYITFPPPSLTRSINQSKILVLDEATSAVDLETDRAIQGIIRGPQFADVTMFTIAHRLNTILESDRVLVLDAGKVLEFDSPKNLLASKESSFYSLASEAVYDNIKSSVNATVTAAILGKSIMTGTRNDDSPTEDAPLPSLHIPKHYDYAPQTDPQDLPDVDRENIVNDTQDHDHSDTDSTGTGTDFEDDFDWEAEDDALSMRQENTTTAKRGRAVYRAFMKLSRPLRTLLVAVLGTGILITPLLVFELRFKNTPNRVQAHVWSLWLAISWAAACGTYLIVDAAPTFALGVFRLFSHKVERIQITVELTAAVLGWLKFVLDVSWAWIALSVIRAVYHPPGSYWVIVNRVMQALFSASVLLLAEKIFLRYVAINFHRRALADRIAENQLGLRALDRLSNTTPIPPARRQAYGHHGNWKRGHRSVPSASRPASILLDSRQGSSSNSSPINEKGENVYSAKMAKPSAKVEGQKQKRKAVAAVIVDGLGDAIGQVALKNSKYNREDFYPYFKSMADAQAAFAIFDKDGNGDISKGEMREADVGSAVAKLDAVLVSVALLIFIFICLLIFNRSDTLASLVPLATIILGFSFIFGHSAQTLFESLIFIFSTHVFDVGDLVLIDDQPLFVREFGLFSTTFRRVDGQEVIAPNSLLAGSKLVHNLRRSNSMWETTNLTVSYDTPLESIETLRKRLEEYISDEKNRREWSNVNLNIDKMEYQNAIYLVVGMEHRPNWQDWGGRWGRRTLFMRHLKTVLEELDIRYTMPVQPVLMPNAPVPGGYNLGGPRSPYSPSSPMSLRNPQLRLHRGSRDTLAVPRNIDSRETLGNAGSFLGSDMARSPSRSLRPSGDPF</sequence>
<feature type="transmembrane region" description="Helical" evidence="12">
    <location>
        <begin position="250"/>
        <end position="271"/>
    </location>
</feature>
<evidence type="ECO:0000259" key="15">
    <source>
        <dbReference type="PROSITE" id="PS50929"/>
    </source>
</evidence>
<protein>
    <recommendedName>
        <fullName evidence="18">EF-hand domain-containing protein</fullName>
    </recommendedName>
</protein>
<dbReference type="Proteomes" id="UP000309038">
    <property type="component" value="Unassembled WGS sequence"/>
</dbReference>
<comment type="subcellular location">
    <subcellularLocation>
        <location evidence="1">Vacuole membrane</location>
        <topology evidence="1">Multi-pass membrane protein</topology>
    </subcellularLocation>
</comment>
<keyword evidence="7" id="KW-0106">Calcium</keyword>
<dbReference type="GO" id="GO:0005524">
    <property type="term" value="F:ATP binding"/>
    <property type="evidence" value="ECO:0007669"/>
    <property type="project" value="UniProtKB-KW"/>
</dbReference>
<keyword evidence="8" id="KW-0067">ATP-binding</keyword>
<dbReference type="GO" id="GO:0140359">
    <property type="term" value="F:ABC-type transporter activity"/>
    <property type="evidence" value="ECO:0007669"/>
    <property type="project" value="InterPro"/>
</dbReference>
<feature type="transmembrane region" description="Helical" evidence="12">
    <location>
        <begin position="1805"/>
        <end position="1823"/>
    </location>
</feature>
<dbReference type="CDD" id="cd18603">
    <property type="entry name" value="ABC_6TM_MRP1_2_3_6_D2_like"/>
    <property type="match status" value="1"/>
</dbReference>
<feature type="transmembrane region" description="Helical" evidence="12">
    <location>
        <begin position="1781"/>
        <end position="1799"/>
    </location>
</feature>
<dbReference type="InterPro" id="IPR006685">
    <property type="entry name" value="MscS_channel_2nd"/>
</dbReference>
<feature type="transmembrane region" description="Helical" evidence="12">
    <location>
        <begin position="1500"/>
        <end position="1526"/>
    </location>
</feature>
<keyword evidence="3" id="KW-0926">Vacuole</keyword>
<dbReference type="PROSITE" id="PS50222">
    <property type="entry name" value="EF_HAND_2"/>
    <property type="match status" value="1"/>
</dbReference>
<evidence type="ECO:0000256" key="1">
    <source>
        <dbReference type="ARBA" id="ARBA00004128"/>
    </source>
</evidence>
<dbReference type="InterPro" id="IPR011992">
    <property type="entry name" value="EF-hand-dom_pair"/>
</dbReference>
<evidence type="ECO:0000256" key="6">
    <source>
        <dbReference type="ARBA" id="ARBA00022741"/>
    </source>
</evidence>
<dbReference type="InterPro" id="IPR002048">
    <property type="entry name" value="EF_hand_dom"/>
</dbReference>
<dbReference type="CDD" id="cd18579">
    <property type="entry name" value="ABC_6TM_ABCC_D1"/>
    <property type="match status" value="1"/>
</dbReference>
<feature type="region of interest" description="Disordered" evidence="11">
    <location>
        <begin position="2044"/>
        <end position="2078"/>
    </location>
</feature>
<dbReference type="GO" id="GO:0005509">
    <property type="term" value="F:calcium ion binding"/>
    <property type="evidence" value="ECO:0007669"/>
    <property type="project" value="InterPro"/>
</dbReference>
<keyword evidence="10 12" id="KW-0472">Membrane</keyword>
<dbReference type="PANTHER" id="PTHR24223">
    <property type="entry name" value="ATP-BINDING CASSETTE SUB-FAMILY C"/>
    <property type="match status" value="1"/>
</dbReference>
<feature type="domain" description="ABC transporter" evidence="14">
    <location>
        <begin position="531"/>
        <end position="769"/>
    </location>
</feature>
<feature type="transmembrane region" description="Helical" evidence="12">
    <location>
        <begin position="1461"/>
        <end position="1480"/>
    </location>
</feature>
<feature type="compositionally biased region" description="Polar residues" evidence="11">
    <location>
        <begin position="1671"/>
        <end position="1681"/>
    </location>
</feature>
<dbReference type="InterPro" id="IPR023408">
    <property type="entry name" value="MscS_beta-dom_sf"/>
</dbReference>
<evidence type="ECO:0000256" key="12">
    <source>
        <dbReference type="SAM" id="Phobius"/>
    </source>
</evidence>
<gene>
    <name evidence="16" type="ORF">EW026_g211</name>
</gene>
<organism evidence="16 17">
    <name type="scientific">Hermanssonia centrifuga</name>
    <dbReference type="NCBI Taxonomy" id="98765"/>
    <lineage>
        <taxon>Eukaryota</taxon>
        <taxon>Fungi</taxon>
        <taxon>Dikarya</taxon>
        <taxon>Basidiomycota</taxon>
        <taxon>Agaricomycotina</taxon>
        <taxon>Agaricomycetes</taxon>
        <taxon>Polyporales</taxon>
        <taxon>Meruliaceae</taxon>
        <taxon>Hermanssonia</taxon>
    </lineage>
</organism>
<feature type="transmembrane region" description="Helical" evidence="12">
    <location>
        <begin position="83"/>
        <end position="104"/>
    </location>
</feature>
<feature type="transmembrane region" description="Helical" evidence="12">
    <location>
        <begin position="985"/>
        <end position="1005"/>
    </location>
</feature>
<keyword evidence="17" id="KW-1185">Reference proteome</keyword>
<feature type="compositionally biased region" description="Polar residues" evidence="11">
    <location>
        <begin position="757"/>
        <end position="776"/>
    </location>
</feature>
<dbReference type="CDD" id="cd03250">
    <property type="entry name" value="ABCC_MRP_domain1"/>
    <property type="match status" value="1"/>
</dbReference>
<evidence type="ECO:0000256" key="3">
    <source>
        <dbReference type="ARBA" id="ARBA00022554"/>
    </source>
</evidence>
<evidence type="ECO:0000256" key="9">
    <source>
        <dbReference type="ARBA" id="ARBA00022989"/>
    </source>
</evidence>
<dbReference type="SMART" id="SM00382">
    <property type="entry name" value="AAA"/>
    <property type="match status" value="1"/>
</dbReference>
<feature type="transmembrane region" description="Helical" evidence="12">
    <location>
        <begin position="428"/>
        <end position="455"/>
    </location>
</feature>
<dbReference type="InterPro" id="IPR011527">
    <property type="entry name" value="ABC1_TM_dom"/>
</dbReference>
<feature type="transmembrane region" description="Helical" evidence="12">
    <location>
        <begin position="349"/>
        <end position="372"/>
    </location>
</feature>
<dbReference type="Gene3D" id="1.10.238.10">
    <property type="entry name" value="EF-hand"/>
    <property type="match status" value="1"/>
</dbReference>
<dbReference type="Pfam" id="PF00664">
    <property type="entry name" value="ABC_membrane"/>
    <property type="match status" value="2"/>
</dbReference>
<keyword evidence="6" id="KW-0547">Nucleotide-binding</keyword>
<feature type="transmembrane region" description="Helical" evidence="12">
    <location>
        <begin position="467"/>
        <end position="484"/>
    </location>
</feature>
<feature type="domain" description="EF-hand" evidence="13">
    <location>
        <begin position="1742"/>
        <end position="1777"/>
    </location>
</feature>
<dbReference type="GO" id="GO:0016887">
    <property type="term" value="F:ATP hydrolysis activity"/>
    <property type="evidence" value="ECO:0007669"/>
    <property type="project" value="InterPro"/>
</dbReference>
<dbReference type="InterPro" id="IPR003439">
    <property type="entry name" value="ABC_transporter-like_ATP-bd"/>
</dbReference>
<evidence type="ECO:0000256" key="7">
    <source>
        <dbReference type="ARBA" id="ARBA00022837"/>
    </source>
</evidence>
<evidence type="ECO:0000256" key="11">
    <source>
        <dbReference type="SAM" id="MobiDB-lite"/>
    </source>
</evidence>
<dbReference type="InterPro" id="IPR027417">
    <property type="entry name" value="P-loop_NTPase"/>
</dbReference>
<dbReference type="Gene3D" id="1.20.1560.10">
    <property type="entry name" value="ABC transporter type 1, transmembrane domain"/>
    <property type="match status" value="2"/>
</dbReference>
<evidence type="ECO:0000259" key="13">
    <source>
        <dbReference type="PROSITE" id="PS50222"/>
    </source>
</evidence>
<feature type="region of interest" description="Disordered" evidence="11">
    <location>
        <begin position="1357"/>
        <end position="1422"/>
    </location>
</feature>
<feature type="transmembrane region" description="Helical" evidence="12">
    <location>
        <begin position="1583"/>
        <end position="1601"/>
    </location>
</feature>
<dbReference type="GO" id="GO:0000329">
    <property type="term" value="C:fungal-type vacuole membrane"/>
    <property type="evidence" value="ECO:0007669"/>
    <property type="project" value="UniProtKB-ARBA"/>
</dbReference>
<dbReference type="SUPFAM" id="SSF50182">
    <property type="entry name" value="Sm-like ribonucleoproteins"/>
    <property type="match status" value="1"/>
</dbReference>
<feature type="region of interest" description="Disordered" evidence="11">
    <location>
        <begin position="757"/>
        <end position="777"/>
    </location>
</feature>
<keyword evidence="5" id="KW-0677">Repeat</keyword>
<dbReference type="Pfam" id="PF00924">
    <property type="entry name" value="MS_channel_2nd"/>
    <property type="match status" value="1"/>
</dbReference>
<dbReference type="InterPro" id="IPR003593">
    <property type="entry name" value="AAA+_ATPase"/>
</dbReference>
<dbReference type="FunFam" id="1.20.1560.10:FF:000020">
    <property type="entry name" value="ABC metal ion transporter"/>
    <property type="match status" value="1"/>
</dbReference>
<dbReference type="InterPro" id="IPR058650">
    <property type="entry name" value="Msy1/2-like"/>
</dbReference>
<keyword evidence="9 12" id="KW-1133">Transmembrane helix</keyword>
<feature type="transmembrane region" description="Helical" evidence="12">
    <location>
        <begin position="844"/>
        <end position="866"/>
    </location>
</feature>
<accession>A0A4S4KV34</accession>
<feature type="compositionally biased region" description="Basic and acidic residues" evidence="11">
    <location>
        <begin position="1394"/>
        <end position="1412"/>
    </location>
</feature>
<feature type="domain" description="ABC transmembrane type-1" evidence="15">
    <location>
        <begin position="846"/>
        <end position="1129"/>
    </location>
</feature>
<evidence type="ECO:0000313" key="17">
    <source>
        <dbReference type="Proteomes" id="UP000309038"/>
    </source>
</evidence>
<dbReference type="SUPFAM" id="SSF90123">
    <property type="entry name" value="ABC transporter transmembrane region"/>
    <property type="match status" value="2"/>
</dbReference>
<name>A0A4S4KV34_9APHY</name>
<dbReference type="InterPro" id="IPR050173">
    <property type="entry name" value="ABC_transporter_C-like"/>
</dbReference>
<dbReference type="SUPFAM" id="SSF47473">
    <property type="entry name" value="EF-hand"/>
    <property type="match status" value="1"/>
</dbReference>
<proteinExistence type="predicted"/>
<keyword evidence="2" id="KW-0813">Transport</keyword>
<evidence type="ECO:0000256" key="4">
    <source>
        <dbReference type="ARBA" id="ARBA00022692"/>
    </source>
</evidence>
<feature type="transmembrane region" description="Helical" evidence="12">
    <location>
        <begin position="957"/>
        <end position="979"/>
    </location>
</feature>
<dbReference type="PANTHER" id="PTHR24223:SF443">
    <property type="entry name" value="MULTIDRUG-RESISTANCE LIKE PROTEIN 1, ISOFORM I"/>
    <property type="match status" value="1"/>
</dbReference>
<feature type="region of interest" description="Disordered" evidence="11">
    <location>
        <begin position="1641"/>
        <end position="1688"/>
    </location>
</feature>
<comment type="caution">
    <text evidence="16">The sequence shown here is derived from an EMBL/GenBank/DDBJ whole genome shotgun (WGS) entry which is preliminary data.</text>
</comment>
<reference evidence="16 17" key="1">
    <citation type="submission" date="2019-02" db="EMBL/GenBank/DDBJ databases">
        <title>Genome sequencing of the rare red list fungi Phlebia centrifuga.</title>
        <authorList>
            <person name="Buettner E."/>
            <person name="Kellner H."/>
        </authorList>
    </citation>
    <scope>NUCLEOTIDE SEQUENCE [LARGE SCALE GENOMIC DNA]</scope>
    <source>
        <strain evidence="16 17">DSM 108282</strain>
    </source>
</reference>
<feature type="transmembrane region" description="Helical" evidence="12">
    <location>
        <begin position="186"/>
        <end position="207"/>
    </location>
</feature>
<dbReference type="InterPro" id="IPR044746">
    <property type="entry name" value="ABCC_6TM_D1"/>
</dbReference>
<dbReference type="EMBL" id="SGPJ01000003">
    <property type="protein sequence ID" value="THH02646.1"/>
    <property type="molecule type" value="Genomic_DNA"/>
</dbReference>
<evidence type="ECO:0000256" key="8">
    <source>
        <dbReference type="ARBA" id="ARBA00022840"/>
    </source>
</evidence>
<evidence type="ECO:0000256" key="2">
    <source>
        <dbReference type="ARBA" id="ARBA00022448"/>
    </source>
</evidence>
<evidence type="ECO:0000313" key="16">
    <source>
        <dbReference type="EMBL" id="THH02646.1"/>
    </source>
</evidence>
<evidence type="ECO:0000256" key="5">
    <source>
        <dbReference type="ARBA" id="ARBA00022737"/>
    </source>
</evidence>
<feature type="transmembrane region" description="Helical" evidence="12">
    <location>
        <begin position="1074"/>
        <end position="1094"/>
    </location>
</feature>
<feature type="domain" description="ABC transmembrane type-1" evidence="15">
    <location>
        <begin position="199"/>
        <end position="493"/>
    </location>
</feature>
<evidence type="ECO:0000256" key="10">
    <source>
        <dbReference type="ARBA" id="ARBA00023136"/>
    </source>
</evidence>
<dbReference type="Pfam" id="PF25886">
    <property type="entry name" value="Msy1"/>
    <property type="match status" value="1"/>
</dbReference>
<dbReference type="PROSITE" id="PS00211">
    <property type="entry name" value="ABC_TRANSPORTER_1"/>
    <property type="match status" value="2"/>
</dbReference>
<dbReference type="InterPro" id="IPR018247">
    <property type="entry name" value="EF_Hand_1_Ca_BS"/>
</dbReference>
<keyword evidence="4 12" id="KW-0812">Transmembrane</keyword>
<dbReference type="PROSITE" id="PS00018">
    <property type="entry name" value="EF_HAND_1"/>
    <property type="match status" value="1"/>
</dbReference>
<dbReference type="InterPro" id="IPR010920">
    <property type="entry name" value="LSM_dom_sf"/>
</dbReference>
<dbReference type="InterPro" id="IPR017871">
    <property type="entry name" value="ABC_transporter-like_CS"/>
</dbReference>
<dbReference type="PROSITE" id="PS50893">
    <property type="entry name" value="ABC_TRANSPORTER_2"/>
    <property type="match status" value="1"/>
</dbReference>
<feature type="transmembrane region" description="Helical" evidence="12">
    <location>
        <begin position="886"/>
        <end position="910"/>
    </location>
</feature>